<gene>
    <name evidence="2" type="ORF">N781_09045</name>
</gene>
<dbReference type="Proteomes" id="UP000030528">
    <property type="component" value="Unassembled WGS sequence"/>
</dbReference>
<organism evidence="2 3">
    <name type="scientific">Pontibacillus halophilus JSM 076056 = DSM 19796</name>
    <dbReference type="NCBI Taxonomy" id="1385510"/>
    <lineage>
        <taxon>Bacteria</taxon>
        <taxon>Bacillati</taxon>
        <taxon>Bacillota</taxon>
        <taxon>Bacilli</taxon>
        <taxon>Bacillales</taxon>
        <taxon>Bacillaceae</taxon>
        <taxon>Pontibacillus</taxon>
    </lineage>
</organism>
<dbReference type="AlphaFoldDB" id="A0A0A5GCT5"/>
<keyword evidence="3" id="KW-1185">Reference proteome</keyword>
<reference evidence="2 3" key="1">
    <citation type="submission" date="2013-08" db="EMBL/GenBank/DDBJ databases">
        <authorList>
            <person name="Huang J."/>
            <person name="Wang G."/>
        </authorList>
    </citation>
    <scope>NUCLEOTIDE SEQUENCE [LARGE SCALE GENOMIC DNA]</scope>
    <source>
        <strain evidence="2 3">JSM 076056</strain>
    </source>
</reference>
<sequence length="37" mass="4146">MGEIAWVDVFFQITSFVMIAAPVAVCIAVVIKRKKYT</sequence>
<name>A0A0A5GCT5_9BACI</name>
<protein>
    <submittedName>
        <fullName evidence="2">Uncharacterized protein</fullName>
    </submittedName>
</protein>
<evidence type="ECO:0000313" key="2">
    <source>
        <dbReference type="EMBL" id="KGX89854.1"/>
    </source>
</evidence>
<accession>A0A0A5GCT5</accession>
<dbReference type="EMBL" id="AVPE01000019">
    <property type="protein sequence ID" value="KGX89854.1"/>
    <property type="molecule type" value="Genomic_DNA"/>
</dbReference>
<feature type="transmembrane region" description="Helical" evidence="1">
    <location>
        <begin position="6"/>
        <end position="31"/>
    </location>
</feature>
<keyword evidence="1" id="KW-0472">Membrane</keyword>
<proteinExistence type="predicted"/>
<evidence type="ECO:0000256" key="1">
    <source>
        <dbReference type="SAM" id="Phobius"/>
    </source>
</evidence>
<evidence type="ECO:0000313" key="3">
    <source>
        <dbReference type="Proteomes" id="UP000030528"/>
    </source>
</evidence>
<keyword evidence="1" id="KW-0812">Transmembrane</keyword>
<comment type="caution">
    <text evidence="2">The sequence shown here is derived from an EMBL/GenBank/DDBJ whole genome shotgun (WGS) entry which is preliminary data.</text>
</comment>
<keyword evidence="1" id="KW-1133">Transmembrane helix</keyword>